<dbReference type="GO" id="GO:0016746">
    <property type="term" value="F:acyltransferase activity"/>
    <property type="evidence" value="ECO:0007669"/>
    <property type="project" value="UniProtKB-KW"/>
</dbReference>
<dbReference type="EMBL" id="JANJYI010000008">
    <property type="protein sequence ID" value="KAK2638990.1"/>
    <property type="molecule type" value="Genomic_DNA"/>
</dbReference>
<keyword evidence="5" id="KW-1185">Reference proteome</keyword>
<name>A0AAD9TMW2_9ROSI</name>
<dbReference type="PANTHER" id="PTHR31623:SF28">
    <property type="entry name" value="BAHD ACYLTRANSFERASE"/>
    <property type="match status" value="1"/>
</dbReference>
<proteinExistence type="inferred from homology"/>
<sequence length="436" mass="48429">MEIRIISREMIKPSSPTTHHRRTHKLSLLDQLAPDNYFTTIIFYSQAYKNTSKTSDHLKKSLSKTLTHYYPLAGRVKDSFSIDCDDYGVAFIEANIGSYMSDVLKQSEVTDLLEQLLPCAPNPQKLSVDDTIVGVQVNYFECGGIALGFCFRHSILDATAAANFVKSWAKVACGGGDDINDVIFDYTSIFPPQDLSDLSKAIYKENYAPSSADSITKRFMFDGKKVAALKEKISNGPCLDRPPTRFEAATALIWGAVIAAKRETGAIHDFTSPRHVAKVSVNLQKRINPPLPQHCMGNIYQVTFANYPVEKTIDYNSLAGRLHESIAMMNDLYARKLNGGGGFLNYLKNLAERRSNKINVFGFSGWCKLPFYEADFGWGKPLRVSTATKLNNFAVLLDSCDGEGIEAWVGLSTQDMAKFQQDPNIIAYASFSPTIL</sequence>
<evidence type="ECO:0000256" key="1">
    <source>
        <dbReference type="ARBA" id="ARBA00009861"/>
    </source>
</evidence>
<evidence type="ECO:0000256" key="2">
    <source>
        <dbReference type="ARBA" id="ARBA00022679"/>
    </source>
</evidence>
<gene>
    <name evidence="4" type="ORF">Ddye_026785</name>
</gene>
<dbReference type="Proteomes" id="UP001280121">
    <property type="component" value="Unassembled WGS sequence"/>
</dbReference>
<dbReference type="PANTHER" id="PTHR31623">
    <property type="entry name" value="F21J9.9"/>
    <property type="match status" value="1"/>
</dbReference>
<dbReference type="Gene3D" id="3.30.559.10">
    <property type="entry name" value="Chloramphenicol acetyltransferase-like domain"/>
    <property type="match status" value="2"/>
</dbReference>
<dbReference type="AlphaFoldDB" id="A0AAD9TMW2"/>
<reference evidence="4" key="1">
    <citation type="journal article" date="2023" name="Plant J.">
        <title>Genome sequences and population genomics provide insights into the demographic history, inbreeding, and mutation load of two 'living fossil' tree species of Dipteronia.</title>
        <authorList>
            <person name="Feng Y."/>
            <person name="Comes H.P."/>
            <person name="Chen J."/>
            <person name="Zhu S."/>
            <person name="Lu R."/>
            <person name="Zhang X."/>
            <person name="Li P."/>
            <person name="Qiu J."/>
            <person name="Olsen K.M."/>
            <person name="Qiu Y."/>
        </authorList>
    </citation>
    <scope>NUCLEOTIDE SEQUENCE</scope>
    <source>
        <strain evidence="4">KIB01</strain>
    </source>
</reference>
<evidence type="ECO:0000313" key="4">
    <source>
        <dbReference type="EMBL" id="KAK2638990.1"/>
    </source>
</evidence>
<organism evidence="4 5">
    <name type="scientific">Dipteronia dyeriana</name>
    <dbReference type="NCBI Taxonomy" id="168575"/>
    <lineage>
        <taxon>Eukaryota</taxon>
        <taxon>Viridiplantae</taxon>
        <taxon>Streptophyta</taxon>
        <taxon>Embryophyta</taxon>
        <taxon>Tracheophyta</taxon>
        <taxon>Spermatophyta</taxon>
        <taxon>Magnoliopsida</taxon>
        <taxon>eudicotyledons</taxon>
        <taxon>Gunneridae</taxon>
        <taxon>Pentapetalae</taxon>
        <taxon>rosids</taxon>
        <taxon>malvids</taxon>
        <taxon>Sapindales</taxon>
        <taxon>Sapindaceae</taxon>
        <taxon>Hippocastanoideae</taxon>
        <taxon>Acereae</taxon>
        <taxon>Dipteronia</taxon>
    </lineage>
</organism>
<comment type="similarity">
    <text evidence="1">Belongs to the plant acyltransferase family.</text>
</comment>
<evidence type="ECO:0000313" key="5">
    <source>
        <dbReference type="Proteomes" id="UP001280121"/>
    </source>
</evidence>
<keyword evidence="2" id="KW-0808">Transferase</keyword>
<comment type="caution">
    <text evidence="4">The sequence shown here is derived from an EMBL/GenBank/DDBJ whole genome shotgun (WGS) entry which is preliminary data.</text>
</comment>
<evidence type="ECO:0000256" key="3">
    <source>
        <dbReference type="ARBA" id="ARBA00023315"/>
    </source>
</evidence>
<dbReference type="InterPro" id="IPR023213">
    <property type="entry name" value="CAT-like_dom_sf"/>
</dbReference>
<protein>
    <submittedName>
        <fullName evidence="4">Uncharacterized protein</fullName>
    </submittedName>
</protein>
<dbReference type="Pfam" id="PF02458">
    <property type="entry name" value="Transferase"/>
    <property type="match status" value="1"/>
</dbReference>
<accession>A0AAD9TMW2</accession>
<keyword evidence="3" id="KW-0012">Acyltransferase</keyword>